<dbReference type="OrthoDB" id="25786at10239"/>
<protein>
    <submittedName>
        <fullName evidence="1">Uncharacterized protein</fullName>
    </submittedName>
</protein>
<dbReference type="GeneID" id="26796860"/>
<organism evidence="1 2">
    <name type="scientific">Streptomyces phage Jay2Jay</name>
    <dbReference type="NCBI Taxonomy" id="1556290"/>
    <lineage>
        <taxon>Viruses</taxon>
        <taxon>Duplodnaviria</taxon>
        <taxon>Heunggongvirae</taxon>
        <taxon>Uroviricota</taxon>
        <taxon>Caudoviricetes</taxon>
        <taxon>Stanwilliamsviridae</taxon>
        <taxon>Boydwoodruffvirinae</taxon>
        <taxon>Samistivirus</taxon>
        <taxon>Samistivirus jay2jay</taxon>
    </lineage>
</organism>
<evidence type="ECO:0000313" key="2">
    <source>
        <dbReference type="Proteomes" id="UP000030200"/>
    </source>
</evidence>
<evidence type="ECO:0000313" key="1">
    <source>
        <dbReference type="EMBL" id="AIW02619.1"/>
    </source>
</evidence>
<reference evidence="1 2" key="1">
    <citation type="submission" date="2014-09" db="EMBL/GenBank/DDBJ databases">
        <authorList>
            <person name="Gicewicz E.A."/>
            <person name="Hiryak K.M."/>
            <person name="Horoschock A.N."/>
            <person name="Kneeream E.R."/>
            <person name="Luchetta J."/>
            <person name="Mikolon A.R."/>
            <person name="Smith S.N."/>
            <person name="Svintozelskiy S."/>
            <person name="Yucha M.L."/>
            <person name="Manna D.P."/>
            <person name="Pidcock K.A."/>
            <person name="Laing C.E."/>
            <person name="Schaff J.E."/>
            <person name="Dashiell C.L."/>
            <person name="Macialek J.A."/>
            <person name="Anders K.R."/>
            <person name="Braun M.A."/>
            <person name="Delesalle V.A."/>
            <person name="Hughes L.E."/>
            <person name="Ware V.C."/>
            <person name="Bradley K.W."/>
            <person name="Barker L.P."/>
            <person name="Asai D.J."/>
            <person name="Bowman C.A."/>
            <person name="Russell D.A."/>
            <person name="Pope W.H."/>
            <person name="Jacobs-Sera D."/>
            <person name="Hendrix R.W."/>
            <person name="Hatfull G.F."/>
        </authorList>
    </citation>
    <scope>NUCLEOTIDE SEQUENCE [LARGE SCALE GENOMIC DNA]</scope>
</reference>
<proteinExistence type="predicted"/>
<dbReference type="Proteomes" id="UP000030200">
    <property type="component" value="Segment"/>
</dbReference>
<keyword evidence="2" id="KW-1185">Reference proteome</keyword>
<dbReference type="KEGG" id="vg:26796860"/>
<sequence length="60" mass="6970">MKQDEPGVSILSILRMLRRSKKVRPVVEMSTCGHCKTQYDIHKGHMCSYIKDLFAKMEKS</sequence>
<name>A0A0A0RT70_9CAUD</name>
<accession>A0A0A0RT70</accession>
<dbReference type="RefSeq" id="YP_009225846.1">
    <property type="nucleotide sequence ID" value="NC_029098.1"/>
</dbReference>
<dbReference type="EMBL" id="KM652554">
    <property type="protein sequence ID" value="AIW02619.1"/>
    <property type="molecule type" value="Genomic_DNA"/>
</dbReference>
<gene>
    <name evidence="1" type="primary">131</name>
    <name evidence="1" type="ORF">PBI_JAY2JAY_131</name>
</gene>